<evidence type="ECO:0000313" key="2">
    <source>
        <dbReference type="Proteomes" id="UP000501926"/>
    </source>
</evidence>
<sequence length="41" mass="4730">MVENKLQKYEAPKIETYTDEELLEKLGSAHTGYGCPRNYPL</sequence>
<dbReference type="AlphaFoldDB" id="A0A6G7GML2"/>
<organism evidence="1 2">
    <name type="scientific">Kuenenia stuttgartiensis</name>
    <dbReference type="NCBI Taxonomy" id="174633"/>
    <lineage>
        <taxon>Bacteria</taxon>
        <taxon>Pseudomonadati</taxon>
        <taxon>Planctomycetota</taxon>
        <taxon>Candidatus Brocadiia</taxon>
        <taxon>Candidatus Brocadiales</taxon>
        <taxon>Candidatus Brocadiaceae</taxon>
        <taxon>Candidatus Kuenenia</taxon>
    </lineage>
</organism>
<accession>A0A6G7GML2</accession>
<dbReference type="EMBL" id="CP049055">
    <property type="protein sequence ID" value="QII10671.1"/>
    <property type="molecule type" value="Genomic_DNA"/>
</dbReference>
<dbReference type="Proteomes" id="UP000501926">
    <property type="component" value="Chromosome"/>
</dbReference>
<name>A0A6G7GML2_KUEST</name>
<gene>
    <name evidence="1" type="ORF">KsCSTR_12920</name>
</gene>
<proteinExistence type="predicted"/>
<evidence type="ECO:0000313" key="1">
    <source>
        <dbReference type="EMBL" id="QII10671.1"/>
    </source>
</evidence>
<protein>
    <submittedName>
        <fullName evidence="1">Uncharacterized protein</fullName>
    </submittedName>
</protein>
<dbReference type="RefSeq" id="WP_261345352.1">
    <property type="nucleotide sequence ID" value="NZ_CP049055.1"/>
</dbReference>
<reference evidence="1 2" key="1">
    <citation type="submission" date="2020-02" db="EMBL/GenBank/DDBJ databases">
        <title>Newly sequenced genome of strain CSTR1 showed variability in Candidatus Kuenenia stuttgartiensis genomes.</title>
        <authorList>
            <person name="Ding C."/>
            <person name="Adrian L."/>
        </authorList>
    </citation>
    <scope>NUCLEOTIDE SEQUENCE [LARGE SCALE GENOMIC DNA]</scope>
    <source>
        <strain evidence="1 2">CSTR1</strain>
    </source>
</reference>